<evidence type="ECO:0000256" key="6">
    <source>
        <dbReference type="NCBIfam" id="TIGR01068"/>
    </source>
</evidence>
<sequence>MATKKQYNSFSDLLAESTNPVLVDFYAVWCGPCQMMSPVLDTVKKQFQNRLTVVKIDTDKYPEIASEHHILALPTLILFKEGKPAKRFEGMSSSEQLISQLETLI</sequence>
<dbReference type="NCBIfam" id="TIGR01068">
    <property type="entry name" value="thioredoxin"/>
    <property type="match status" value="1"/>
</dbReference>
<organism evidence="11 12">
    <name type="scientific">Dactylococcopsis salina (strain PCC 8305)</name>
    <name type="common">Myxobactron salinum</name>
    <dbReference type="NCBI Taxonomy" id="13035"/>
    <lineage>
        <taxon>Bacteria</taxon>
        <taxon>Bacillati</taxon>
        <taxon>Cyanobacteriota</taxon>
        <taxon>Cyanophyceae</taxon>
        <taxon>Nodosilineales</taxon>
        <taxon>Cymatolegaceae</taxon>
        <taxon>Dactylococcopsis</taxon>
    </lineage>
</organism>
<dbReference type="PATRIC" id="fig|13035.3.peg.2537"/>
<dbReference type="STRING" id="13035.Dacsa_2240"/>
<dbReference type="KEGG" id="dsl:Dacsa_2240"/>
<protein>
    <recommendedName>
        <fullName evidence="6 7">Thioredoxin</fullName>
    </recommendedName>
</protein>
<dbReference type="PRINTS" id="PR00421">
    <property type="entry name" value="THIOREDOXIN"/>
</dbReference>
<dbReference type="PIRSF" id="PIRSF000077">
    <property type="entry name" value="Thioredoxin"/>
    <property type="match status" value="1"/>
</dbReference>
<accession>K9YWG6</accession>
<keyword evidence="4 9" id="KW-1015">Disulfide bond</keyword>
<evidence type="ECO:0000256" key="9">
    <source>
        <dbReference type="PIRSR" id="PIRSR000077-4"/>
    </source>
</evidence>
<evidence type="ECO:0000256" key="8">
    <source>
        <dbReference type="PIRSR" id="PIRSR000077-1"/>
    </source>
</evidence>
<evidence type="ECO:0000256" key="2">
    <source>
        <dbReference type="ARBA" id="ARBA00022448"/>
    </source>
</evidence>
<dbReference type="Pfam" id="PF00085">
    <property type="entry name" value="Thioredoxin"/>
    <property type="match status" value="1"/>
</dbReference>
<feature type="domain" description="Thioredoxin" evidence="10">
    <location>
        <begin position="1"/>
        <end position="105"/>
    </location>
</feature>
<evidence type="ECO:0000256" key="4">
    <source>
        <dbReference type="ARBA" id="ARBA00023157"/>
    </source>
</evidence>
<evidence type="ECO:0000313" key="11">
    <source>
        <dbReference type="EMBL" id="AFZ50857.1"/>
    </source>
</evidence>
<feature type="site" description="Contributes to redox potential value" evidence="8">
    <location>
        <position position="31"/>
    </location>
</feature>
<keyword evidence="2" id="KW-0813">Transport</keyword>
<evidence type="ECO:0000256" key="5">
    <source>
        <dbReference type="ARBA" id="ARBA00023284"/>
    </source>
</evidence>
<evidence type="ECO:0000256" key="1">
    <source>
        <dbReference type="ARBA" id="ARBA00008987"/>
    </source>
</evidence>
<feature type="disulfide bond" description="Redox-active" evidence="9">
    <location>
        <begin position="30"/>
        <end position="33"/>
    </location>
</feature>
<dbReference type="RefSeq" id="WP_015229850.1">
    <property type="nucleotide sequence ID" value="NC_019780.1"/>
</dbReference>
<dbReference type="FunFam" id="3.40.30.10:FF:000001">
    <property type="entry name" value="Thioredoxin"/>
    <property type="match status" value="1"/>
</dbReference>
<name>K9YWG6_DACS8</name>
<dbReference type="OrthoDB" id="530955at2"/>
<proteinExistence type="inferred from homology"/>
<dbReference type="PROSITE" id="PS00194">
    <property type="entry name" value="THIOREDOXIN_1"/>
    <property type="match status" value="1"/>
</dbReference>
<dbReference type="InterPro" id="IPR017937">
    <property type="entry name" value="Thioredoxin_CS"/>
</dbReference>
<comment type="similarity">
    <text evidence="1 7">Belongs to the thioredoxin family.</text>
</comment>
<dbReference type="AlphaFoldDB" id="K9YWG6"/>
<dbReference type="GO" id="GO:0005737">
    <property type="term" value="C:cytoplasm"/>
    <property type="evidence" value="ECO:0007669"/>
    <property type="project" value="TreeGrafter"/>
</dbReference>
<evidence type="ECO:0000259" key="10">
    <source>
        <dbReference type="PROSITE" id="PS51352"/>
    </source>
</evidence>
<dbReference type="InterPro" id="IPR005746">
    <property type="entry name" value="Thioredoxin"/>
</dbReference>
<feature type="site" description="Contributes to redox potential value" evidence="8">
    <location>
        <position position="32"/>
    </location>
</feature>
<dbReference type="SUPFAM" id="SSF52833">
    <property type="entry name" value="Thioredoxin-like"/>
    <property type="match status" value="1"/>
</dbReference>
<reference evidence="11" key="1">
    <citation type="submission" date="2012-04" db="EMBL/GenBank/DDBJ databases">
        <title>Finished genome of Dactylococcopsis salina PCC 8305.</title>
        <authorList>
            <consortium name="US DOE Joint Genome Institute"/>
            <person name="Gugger M."/>
            <person name="Coursin T."/>
            <person name="Rippka R."/>
            <person name="Tandeau De Marsac N."/>
            <person name="Huntemann M."/>
            <person name="Wei C.-L."/>
            <person name="Han J."/>
            <person name="Detter J.C."/>
            <person name="Han C."/>
            <person name="Tapia R."/>
            <person name="Daligault H."/>
            <person name="Chen A."/>
            <person name="Krypides N."/>
            <person name="Mavromatis K."/>
            <person name="Markowitz V."/>
            <person name="Szeto E."/>
            <person name="Ivanova N."/>
            <person name="Ovchinnikova G."/>
            <person name="Pagani I."/>
            <person name="Pati A."/>
            <person name="Goodwin L."/>
            <person name="Peters L."/>
            <person name="Pitluck S."/>
            <person name="Woyke T."/>
            <person name="Kerfeld C."/>
        </authorList>
    </citation>
    <scope>NUCLEOTIDE SEQUENCE [LARGE SCALE GENOMIC DNA]</scope>
    <source>
        <strain evidence="11">PCC 8305</strain>
    </source>
</reference>
<gene>
    <name evidence="11" type="ORF">Dacsa_2240</name>
</gene>
<evidence type="ECO:0000256" key="3">
    <source>
        <dbReference type="ARBA" id="ARBA00022982"/>
    </source>
</evidence>
<dbReference type="Gene3D" id="3.40.30.10">
    <property type="entry name" value="Glutaredoxin"/>
    <property type="match status" value="1"/>
</dbReference>
<evidence type="ECO:0000256" key="7">
    <source>
        <dbReference type="PIRNR" id="PIRNR000077"/>
    </source>
</evidence>
<dbReference type="PANTHER" id="PTHR45663">
    <property type="entry name" value="GEO12009P1"/>
    <property type="match status" value="1"/>
</dbReference>
<dbReference type="GO" id="GO:0015035">
    <property type="term" value="F:protein-disulfide reductase activity"/>
    <property type="evidence" value="ECO:0007669"/>
    <property type="project" value="UniProtKB-UniRule"/>
</dbReference>
<dbReference type="CDD" id="cd02947">
    <property type="entry name" value="TRX_family"/>
    <property type="match status" value="1"/>
</dbReference>
<keyword evidence="3" id="KW-0249">Electron transport</keyword>
<dbReference type="PROSITE" id="PS51352">
    <property type="entry name" value="THIOREDOXIN_2"/>
    <property type="match status" value="1"/>
</dbReference>
<feature type="site" description="Deprotonates C-terminal active site Cys" evidence="8">
    <location>
        <position position="24"/>
    </location>
</feature>
<dbReference type="PANTHER" id="PTHR45663:SF15">
    <property type="entry name" value="THIOREDOXIN Y1, CHLOROPLASTIC"/>
    <property type="match status" value="1"/>
</dbReference>
<dbReference type="InterPro" id="IPR013766">
    <property type="entry name" value="Thioredoxin_domain"/>
</dbReference>
<feature type="active site" description="Nucleophile" evidence="8">
    <location>
        <position position="33"/>
    </location>
</feature>
<keyword evidence="12" id="KW-1185">Reference proteome</keyword>
<evidence type="ECO:0000313" key="12">
    <source>
        <dbReference type="Proteomes" id="UP000010482"/>
    </source>
</evidence>
<dbReference type="EMBL" id="CP003944">
    <property type="protein sequence ID" value="AFZ50857.1"/>
    <property type="molecule type" value="Genomic_DNA"/>
</dbReference>
<keyword evidence="5 9" id="KW-0676">Redox-active center</keyword>
<dbReference type="Proteomes" id="UP000010482">
    <property type="component" value="Chromosome"/>
</dbReference>
<feature type="active site" description="Nucleophile" evidence="8">
    <location>
        <position position="30"/>
    </location>
</feature>
<dbReference type="eggNOG" id="COG3118">
    <property type="taxonomic scope" value="Bacteria"/>
</dbReference>
<dbReference type="HOGENOM" id="CLU_090389_10_4_3"/>
<dbReference type="InterPro" id="IPR036249">
    <property type="entry name" value="Thioredoxin-like_sf"/>
</dbReference>